<evidence type="ECO:0000313" key="5">
    <source>
        <dbReference type="Proteomes" id="UP001150941"/>
    </source>
</evidence>
<dbReference type="PROSITE" id="PS00678">
    <property type="entry name" value="WD_REPEATS_1"/>
    <property type="match status" value="3"/>
</dbReference>
<feature type="repeat" description="WD" evidence="3">
    <location>
        <begin position="170"/>
        <end position="211"/>
    </location>
</feature>
<feature type="repeat" description="WD" evidence="3">
    <location>
        <begin position="42"/>
        <end position="83"/>
    </location>
</feature>
<gene>
    <name evidence="4" type="ORF">N7468_006439</name>
</gene>
<feature type="repeat" description="WD" evidence="3">
    <location>
        <begin position="84"/>
        <end position="125"/>
    </location>
</feature>
<dbReference type="InterPro" id="IPR020472">
    <property type="entry name" value="WD40_PAC1"/>
</dbReference>
<evidence type="ECO:0000256" key="3">
    <source>
        <dbReference type="PROSITE-ProRule" id="PRU00221"/>
    </source>
</evidence>
<dbReference type="SMART" id="SM00320">
    <property type="entry name" value="WD40"/>
    <property type="match status" value="10"/>
</dbReference>
<dbReference type="PRINTS" id="PR00320">
    <property type="entry name" value="GPROTEINBRPT"/>
</dbReference>
<feature type="repeat" description="WD" evidence="3">
    <location>
        <begin position="341"/>
        <end position="382"/>
    </location>
</feature>
<dbReference type="InterPro" id="IPR015943">
    <property type="entry name" value="WD40/YVTN_repeat-like_dom_sf"/>
</dbReference>
<dbReference type="GeneID" id="83203038"/>
<comment type="caution">
    <text evidence="4">The sequence shown here is derived from an EMBL/GenBank/DDBJ whole genome shotgun (WGS) entry which is preliminary data.</text>
</comment>
<dbReference type="Pfam" id="PF00400">
    <property type="entry name" value="WD40"/>
    <property type="match status" value="8"/>
</dbReference>
<reference evidence="4" key="1">
    <citation type="submission" date="2022-11" db="EMBL/GenBank/DDBJ databases">
        <authorList>
            <person name="Petersen C."/>
        </authorList>
    </citation>
    <scope>NUCLEOTIDE SEQUENCE</scope>
    <source>
        <strain evidence="4">IBT 19713</strain>
    </source>
</reference>
<feature type="repeat" description="WD" evidence="3">
    <location>
        <begin position="212"/>
        <end position="253"/>
    </location>
</feature>
<dbReference type="PANTHER" id="PTHR19848:SF8">
    <property type="entry name" value="F-BOX AND WD REPEAT DOMAIN CONTAINING 7"/>
    <property type="match status" value="1"/>
</dbReference>
<dbReference type="Gene3D" id="2.130.10.10">
    <property type="entry name" value="YVTN repeat-like/Quinoprotein amine dehydrogenase"/>
    <property type="match status" value="4"/>
</dbReference>
<dbReference type="InterPro" id="IPR036322">
    <property type="entry name" value="WD40_repeat_dom_sf"/>
</dbReference>
<evidence type="ECO:0000256" key="2">
    <source>
        <dbReference type="ARBA" id="ARBA00022737"/>
    </source>
</evidence>
<dbReference type="CDD" id="cd00200">
    <property type="entry name" value="WD40"/>
    <property type="match status" value="1"/>
</dbReference>
<dbReference type="InterPro" id="IPR019775">
    <property type="entry name" value="WD40_repeat_CS"/>
</dbReference>
<dbReference type="AlphaFoldDB" id="A0A9W9TJV2"/>
<organism evidence="4 5">
    <name type="scientific">Penicillium chermesinum</name>
    <dbReference type="NCBI Taxonomy" id="63820"/>
    <lineage>
        <taxon>Eukaryota</taxon>
        <taxon>Fungi</taxon>
        <taxon>Dikarya</taxon>
        <taxon>Ascomycota</taxon>
        <taxon>Pezizomycotina</taxon>
        <taxon>Eurotiomycetes</taxon>
        <taxon>Eurotiomycetidae</taxon>
        <taxon>Eurotiales</taxon>
        <taxon>Aspergillaceae</taxon>
        <taxon>Penicillium</taxon>
    </lineage>
</organism>
<proteinExistence type="predicted"/>
<evidence type="ECO:0000313" key="4">
    <source>
        <dbReference type="EMBL" id="KAJ5225214.1"/>
    </source>
</evidence>
<keyword evidence="2" id="KW-0677">Repeat</keyword>
<reference evidence="4" key="2">
    <citation type="journal article" date="2023" name="IMA Fungus">
        <title>Comparative genomic study of the Penicillium genus elucidates a diverse pangenome and 15 lateral gene transfer events.</title>
        <authorList>
            <person name="Petersen C."/>
            <person name="Sorensen T."/>
            <person name="Nielsen M.R."/>
            <person name="Sondergaard T.E."/>
            <person name="Sorensen J.L."/>
            <person name="Fitzpatrick D.A."/>
            <person name="Frisvad J.C."/>
            <person name="Nielsen K.L."/>
        </authorList>
    </citation>
    <scope>NUCLEOTIDE SEQUENCE</scope>
    <source>
        <strain evidence="4">IBT 19713</strain>
    </source>
</reference>
<dbReference type="PANTHER" id="PTHR19848">
    <property type="entry name" value="WD40 REPEAT PROTEIN"/>
    <property type="match status" value="1"/>
</dbReference>
<protein>
    <submittedName>
        <fullName evidence="4">Uncharacterized protein</fullName>
    </submittedName>
</protein>
<dbReference type="Proteomes" id="UP001150941">
    <property type="component" value="Unassembled WGS sequence"/>
</dbReference>
<dbReference type="EMBL" id="JAPQKS010000005">
    <property type="protein sequence ID" value="KAJ5225214.1"/>
    <property type="molecule type" value="Genomic_DNA"/>
</dbReference>
<dbReference type="SUPFAM" id="SSF50978">
    <property type="entry name" value="WD40 repeat-like"/>
    <property type="match status" value="2"/>
</dbReference>
<dbReference type="RefSeq" id="XP_058328625.1">
    <property type="nucleotide sequence ID" value="XM_058475735.1"/>
</dbReference>
<dbReference type="OrthoDB" id="674604at2759"/>
<evidence type="ECO:0000256" key="1">
    <source>
        <dbReference type="ARBA" id="ARBA00022574"/>
    </source>
</evidence>
<dbReference type="InterPro" id="IPR001680">
    <property type="entry name" value="WD40_rpt"/>
</dbReference>
<dbReference type="PROSITE" id="PS50082">
    <property type="entry name" value="WD_REPEATS_2"/>
    <property type="match status" value="6"/>
</dbReference>
<keyword evidence="5" id="KW-1185">Reference proteome</keyword>
<name>A0A9W9TJV2_9EURO</name>
<dbReference type="PROSITE" id="PS50294">
    <property type="entry name" value="WD_REPEATS_REGION"/>
    <property type="match status" value="6"/>
</dbReference>
<keyword evidence="1 3" id="KW-0853">WD repeat</keyword>
<feature type="repeat" description="WD" evidence="3">
    <location>
        <begin position="128"/>
        <end position="169"/>
    </location>
</feature>
<sequence length="595" mass="65971">MSDWVTSFCISHDSKLIASASMGRNETMKIWDARTGEHLRSLEGPADSALSLDFSHDSTLLVAGSSDRSVKVWDVKKGICLQKMKGHSDRVTSVCFAHDSKQVASASRDGTVRIWDTITGQCLRSLGGPDKKDQVASLDFSHDSTLLVSGSSDETVKIWDTRTGKCLRKMSGHTGKVESVCFAHDSKQVASASADYTVKIWEPKTGACLRTLEGHASSVSSVAFSYDPQVICSASADGTIKIWDITSDDDHKSRDENQQVPLVILSPDYRLLAFAFALDQLDCIKIQDANNGKELRVLETSHFISSMAFSYGSKLLFGYSPSCVATVWDLNSGQCLQTMNEHTRIDEVACVCFSDDSSLLASGLCDGTIQVWDTGTRKCLYTLWGTSQMKKISAIAFSHDSELLAYSSHEYVQIVNHGRRHYLQLLKGHRWVESVAFSRDSKLLFANSFGTIATWDISNGSGKFLQRFDTFMWSMKCISFDTTNSCLITEKGIIRLSLVSEKSREPRLEAPRFQGYGISPDGTRITFNSKDVLWLPHEYQCADYHYPCSAVSFSSVFIGRKSRGGICAQIQLPKSSVTPGLQKNNVFILQELYQR</sequence>
<accession>A0A9W9TJV2</accession>